<evidence type="ECO:0000259" key="2">
    <source>
        <dbReference type="Pfam" id="PF13439"/>
    </source>
</evidence>
<protein>
    <recommendedName>
        <fullName evidence="4">Glycosyltransferase subfamily 4-like N-terminal domain-containing protein</fullName>
    </recommendedName>
</protein>
<feature type="non-terminal residue" evidence="3">
    <location>
        <position position="237"/>
    </location>
</feature>
<organism evidence="3">
    <name type="scientific">marine metagenome</name>
    <dbReference type="NCBI Taxonomy" id="408172"/>
    <lineage>
        <taxon>unclassified sequences</taxon>
        <taxon>metagenomes</taxon>
        <taxon>ecological metagenomes</taxon>
    </lineage>
</organism>
<dbReference type="EMBL" id="UINC01128530">
    <property type="protein sequence ID" value="SVD08335.1"/>
    <property type="molecule type" value="Genomic_DNA"/>
</dbReference>
<dbReference type="InterPro" id="IPR050194">
    <property type="entry name" value="Glycosyltransferase_grp1"/>
</dbReference>
<evidence type="ECO:0000313" key="3">
    <source>
        <dbReference type="EMBL" id="SVD08335.1"/>
    </source>
</evidence>
<sequence>VAVHTTPYAGADEFDAEQSFAITRSREPVLLPTPMVSRRVERLAEVHGAELVIWDPALPVGHVAHRVNRPYAVVLHGAEVTVPGRLPGTRQLLRRVLRGASLVICAGRYSAAEAERAAGHPLPTVIVPPGVDTDRFRPLDVSERSSVRRELGLPVDVPLVVSVSRLVPRKGMDTLVRAASRLSERIPDAVVAIAGSGRDRARLEGLVASTGAPVRLLGRVPDELLPGMYGAADVFSM</sequence>
<dbReference type="Pfam" id="PF00534">
    <property type="entry name" value="Glycos_transf_1"/>
    <property type="match status" value="1"/>
</dbReference>
<evidence type="ECO:0008006" key="4">
    <source>
        <dbReference type="Google" id="ProtNLM"/>
    </source>
</evidence>
<evidence type="ECO:0000259" key="1">
    <source>
        <dbReference type="Pfam" id="PF00534"/>
    </source>
</evidence>
<dbReference type="SUPFAM" id="SSF53756">
    <property type="entry name" value="UDP-Glycosyltransferase/glycogen phosphorylase"/>
    <property type="match status" value="1"/>
</dbReference>
<reference evidence="3" key="1">
    <citation type="submission" date="2018-05" db="EMBL/GenBank/DDBJ databases">
        <authorList>
            <person name="Lanie J.A."/>
            <person name="Ng W.-L."/>
            <person name="Kazmierczak K.M."/>
            <person name="Andrzejewski T.M."/>
            <person name="Davidsen T.M."/>
            <person name="Wayne K.J."/>
            <person name="Tettelin H."/>
            <person name="Glass J.I."/>
            <person name="Rusch D."/>
            <person name="Podicherti R."/>
            <person name="Tsui H.-C.T."/>
            <person name="Winkler M.E."/>
        </authorList>
    </citation>
    <scope>NUCLEOTIDE SEQUENCE</scope>
</reference>
<feature type="domain" description="Glycosyltransferase subfamily 4-like N-terminal" evidence="2">
    <location>
        <begin position="18"/>
        <end position="135"/>
    </location>
</feature>
<proteinExistence type="predicted"/>
<accession>A0A382SFV1</accession>
<dbReference type="InterPro" id="IPR001296">
    <property type="entry name" value="Glyco_trans_1"/>
</dbReference>
<feature type="domain" description="Glycosyl transferase family 1" evidence="1">
    <location>
        <begin position="146"/>
        <end position="235"/>
    </location>
</feature>
<dbReference type="AlphaFoldDB" id="A0A382SFV1"/>
<dbReference type="PANTHER" id="PTHR45947:SF3">
    <property type="entry name" value="SULFOQUINOVOSYL TRANSFERASE SQD2"/>
    <property type="match status" value="1"/>
</dbReference>
<dbReference type="PANTHER" id="PTHR45947">
    <property type="entry name" value="SULFOQUINOVOSYL TRANSFERASE SQD2"/>
    <property type="match status" value="1"/>
</dbReference>
<dbReference type="GO" id="GO:0016758">
    <property type="term" value="F:hexosyltransferase activity"/>
    <property type="evidence" value="ECO:0007669"/>
    <property type="project" value="TreeGrafter"/>
</dbReference>
<dbReference type="Gene3D" id="3.40.50.2000">
    <property type="entry name" value="Glycogen Phosphorylase B"/>
    <property type="match status" value="2"/>
</dbReference>
<name>A0A382SFV1_9ZZZZ</name>
<gene>
    <name evidence="3" type="ORF">METZ01_LOCUS361189</name>
</gene>
<feature type="non-terminal residue" evidence="3">
    <location>
        <position position="1"/>
    </location>
</feature>
<dbReference type="InterPro" id="IPR028098">
    <property type="entry name" value="Glyco_trans_4-like_N"/>
</dbReference>
<dbReference type="Pfam" id="PF13439">
    <property type="entry name" value="Glyco_transf_4"/>
    <property type="match status" value="1"/>
</dbReference>